<organism evidence="1">
    <name type="scientific">Virus NIOZ-UU157</name>
    <dbReference type="NCBI Taxonomy" id="2763269"/>
    <lineage>
        <taxon>Viruses</taxon>
    </lineage>
</organism>
<name>A0A7S9SU26_9VIRU</name>
<reference evidence="1" key="1">
    <citation type="submission" date="2020-08" db="EMBL/GenBank/DDBJ databases">
        <title>Bridging the membrane lipid divide: bacteria of the FCB group superphylum have the potential to synthesize archaeal ether lipids.</title>
        <authorList>
            <person name="Villanueva L."/>
            <person name="von Meijenfeldt F.A.B."/>
            <person name="Westbye A.B."/>
            <person name="Yadav S."/>
            <person name="Hopmans E.C."/>
            <person name="Dutilh B.E."/>
            <person name="Sinninghe Damste J.S."/>
        </authorList>
    </citation>
    <scope>NUCLEOTIDE SEQUENCE</scope>
    <source>
        <strain evidence="1">NIOZ-UU157</strain>
    </source>
</reference>
<protein>
    <submittedName>
        <fullName evidence="1">Uncharacterized protein</fullName>
    </submittedName>
</protein>
<accession>A0A7S9SU26</accession>
<sequence length="173" mass="20671">MINNFKQPDLNAPRYREKVLGHLNAELINEFKNKNPIYSKIDNNKFKKIIKLFNERIWKEVIENRDGVELPDSLGYLFIGTCPAAKSVNTDYALSKKYGKVLQNKNWETDGKVAKIFYTNYSTKYRFRNRELWQFNAVRQFKRAVAKSYPKKWTKYITMINKKKVAHMYKKDK</sequence>
<evidence type="ECO:0000313" key="1">
    <source>
        <dbReference type="EMBL" id="QPI16353.1"/>
    </source>
</evidence>
<proteinExistence type="predicted"/>
<dbReference type="EMBL" id="MW030558">
    <property type="protein sequence ID" value="QPI16353.1"/>
    <property type="molecule type" value="Genomic_DNA"/>
</dbReference>
<gene>
    <name evidence="1" type="ORF">NIOZUU157_00243</name>
</gene>